<reference evidence="2" key="1">
    <citation type="submission" date="2018-05" db="EMBL/GenBank/DDBJ databases">
        <authorList>
            <person name="Du Z."/>
            <person name="Wang X."/>
        </authorList>
    </citation>
    <scope>NUCLEOTIDE SEQUENCE [LARGE SCALE GENOMIC DNA]</scope>
    <source>
        <strain evidence="2">CQN31</strain>
    </source>
</reference>
<evidence type="ECO:0000313" key="1">
    <source>
        <dbReference type="EMBL" id="PWS38796.1"/>
    </source>
</evidence>
<dbReference type="EMBL" id="QGNA01000001">
    <property type="protein sequence ID" value="PWS38796.1"/>
    <property type="molecule type" value="Genomic_DNA"/>
</dbReference>
<evidence type="ECO:0000313" key="2">
    <source>
        <dbReference type="Proteomes" id="UP000245765"/>
    </source>
</evidence>
<dbReference type="AlphaFoldDB" id="A0A317FMF7"/>
<protein>
    <recommendedName>
        <fullName evidence="3">YjbH domain-containing protein</fullName>
    </recommendedName>
</protein>
<sequence>MSGSGELQAPRRGRGGGAPVALTLIALLAATPALPQEVPGTGSDLGGVGLLEMRNARFRPDGTLEAGTSLRHQRRLWFVNFQALPWLETTFRIAERLDGTTGRGMTSDRSFDVKIRLIEEDDVWPAVAIGLQDFIGTGIYGGEYIVASKRFGPLDVTAGVGWGRLGTYNDMQNPLTLISPRFEQRDRDVGEGGLLGPGTYFRGETASLFGGLEYSLPPLWTPLGSVEGIRAKVEFSGDALRDERGGYPANTTDLRGYARSRVNYGLQWSNGWLDIGAGWLYGTDFVVRLSARFDPANPPEVEQPSPPALSARPLAPLPDPEQAARDALRAAGFRPVAVGIAGAEARIAVAGGSQRTLAQAAGRVMRAVQPFLPAEVQLVVLSWRHAGVEIARLAIPRAAFEAAARGHGSAEELFYVTQLDPAGADEFGRMDGGPGFTWGVEPRLQTILGDPSRTLRWQAAAVAGGRVELGHGFALAGSVSLAIMGNLDGAPPSDSLLPHVRSDYARYAQGGSTAIPALYAERIWAPARDIFARVTAGVLEPMFTGVSAELLWRPYDKPYALGVDIAQVVQRDFDGGLGTLGYNVTTGHVSLYADLPWYGMYAVLRGGRYLAGDWGGTVEIGRRFDSGIEVGGFATFTDVPFSTFGEGSFDRGIYVRVPLELFGIATRNVASAIIRGVQRDGGQRLAVDNPLWEITREGRAAAFEEGFRGFLR</sequence>
<dbReference type="Pfam" id="PF06082">
    <property type="entry name" value="YjbH"/>
    <property type="match status" value="1"/>
</dbReference>
<comment type="caution">
    <text evidence="1">The sequence shown here is derived from an EMBL/GenBank/DDBJ whole genome shotgun (WGS) entry which is preliminary data.</text>
</comment>
<name>A0A317FMF7_9PROT</name>
<proteinExistence type="predicted"/>
<dbReference type="InterPro" id="IPR010344">
    <property type="entry name" value="YbjH"/>
</dbReference>
<gene>
    <name evidence="1" type="ORF">DFH01_05980</name>
</gene>
<dbReference type="Proteomes" id="UP000245765">
    <property type="component" value="Unassembled WGS sequence"/>
</dbReference>
<keyword evidence="2" id="KW-1185">Reference proteome</keyword>
<evidence type="ECO:0008006" key="3">
    <source>
        <dbReference type="Google" id="ProtNLM"/>
    </source>
</evidence>
<organism evidence="1 2">
    <name type="scientific">Falsiroseomonas bella</name>
    <dbReference type="NCBI Taxonomy" id="2184016"/>
    <lineage>
        <taxon>Bacteria</taxon>
        <taxon>Pseudomonadati</taxon>
        <taxon>Pseudomonadota</taxon>
        <taxon>Alphaproteobacteria</taxon>
        <taxon>Acetobacterales</taxon>
        <taxon>Roseomonadaceae</taxon>
        <taxon>Falsiroseomonas</taxon>
    </lineage>
</organism>
<accession>A0A317FMF7</accession>
<dbReference type="OrthoDB" id="19542at2"/>